<evidence type="ECO:0000256" key="7">
    <source>
        <dbReference type="RuleBase" id="RU003582"/>
    </source>
</evidence>
<evidence type="ECO:0000256" key="2">
    <source>
        <dbReference type="ARBA" id="ARBA00022448"/>
    </source>
</evidence>
<dbReference type="NCBIfam" id="NF004730">
    <property type="entry name" value="PRK06074.1-1"/>
    <property type="match status" value="1"/>
</dbReference>
<comment type="subunit">
    <text evidence="5">NDH-1 is composed of 14 different subunits. Subunits NuoB, C, D, E, F, and G constitute the peripheral sector of the complex.</text>
</comment>
<dbReference type="AlphaFoldDB" id="A0A433MCR8"/>
<dbReference type="PANTHER" id="PTHR10884">
    <property type="entry name" value="NADH DEHYDROGENASE UBIQUINONE IRON-SULFUR PROTEIN 3"/>
    <property type="match status" value="1"/>
</dbReference>
<sequence length="203" mass="22862">MTDFAISPEVLRATVAETLGAKAKSVTVALDEVNVVVGAADYLEAALLLRDAPGCRFEQLIDLCGMDYSDYRDGEWQGGRYGVVSHLLSVSLNQRVRLTVLASSDDFPVVDSLQSVWNSATWFEREAFDLYGIVFEGHDDLRRLLTDYGFIGHPFRKDFPVSGHVEMRYDEEQKRVVYQPVSIEPREITPRVIREDNYGGGLH</sequence>
<dbReference type="EC" id="7.1.1.-" evidence="5"/>
<keyword evidence="5 6" id="KW-1278">Translocase</keyword>
<evidence type="ECO:0000313" key="10">
    <source>
        <dbReference type="EMBL" id="RUR65520.1"/>
    </source>
</evidence>
<dbReference type="RefSeq" id="WP_126018294.1">
    <property type="nucleotide sequence ID" value="NZ_JACIFZ010000001.1"/>
</dbReference>
<evidence type="ECO:0000313" key="9">
    <source>
        <dbReference type="EMBL" id="MBB4220816.1"/>
    </source>
</evidence>
<dbReference type="EMBL" id="JACIFZ010000001">
    <property type="protein sequence ID" value="MBB4220816.1"/>
    <property type="molecule type" value="Genomic_DNA"/>
</dbReference>
<dbReference type="GO" id="GO:0008137">
    <property type="term" value="F:NADH dehydrogenase (ubiquinone) activity"/>
    <property type="evidence" value="ECO:0007669"/>
    <property type="project" value="InterPro"/>
</dbReference>
<dbReference type="Proteomes" id="UP000524450">
    <property type="component" value="Unassembled WGS sequence"/>
</dbReference>
<comment type="function">
    <text evidence="5">NDH-1 shuttles electrons from NADH, via FMN and iron-sulfur (Fe-S) centers, to quinones in the respiratory chain. The immediate electron acceptor for the enzyme in this species is believed to be ubiquinone. Couples the redox reaction to proton translocation (for every two electrons transferred, four hydrogen ions are translocated across the cytoplasmic membrane), and thus conserves the redox energy in a proton gradient.</text>
</comment>
<evidence type="ECO:0000256" key="5">
    <source>
        <dbReference type="HAMAP-Rule" id="MF_01357"/>
    </source>
</evidence>
<comment type="subcellular location">
    <subcellularLocation>
        <location evidence="5">Cell membrane</location>
        <topology evidence="5">Peripheral membrane protein</topology>
        <orientation evidence="5">Cytoplasmic side</orientation>
    </subcellularLocation>
</comment>
<dbReference type="OrthoDB" id="9803286at2"/>
<keyword evidence="5" id="KW-0472">Membrane</keyword>
<dbReference type="InterPro" id="IPR010218">
    <property type="entry name" value="NADH_DH_suC"/>
</dbReference>
<keyword evidence="2 5" id="KW-0813">Transport</keyword>
<reference evidence="10 11" key="1">
    <citation type="submission" date="2018-12" db="EMBL/GenBank/DDBJ databases">
        <title>The genome sequences of Variovorax guangxiensis DSM 27352.</title>
        <authorList>
            <person name="Gao J."/>
            <person name="Sun J."/>
        </authorList>
    </citation>
    <scope>NUCLEOTIDE SEQUENCE [LARGE SCALE GENOMIC DNA]</scope>
    <source>
        <strain evidence="10 11">DSM 27352</strain>
    </source>
</reference>
<dbReference type="PANTHER" id="PTHR10884:SF14">
    <property type="entry name" value="NADH DEHYDROGENASE [UBIQUINONE] IRON-SULFUR PROTEIN 3, MITOCHONDRIAL"/>
    <property type="match status" value="1"/>
</dbReference>
<accession>A0A433MCR8</accession>
<dbReference type="SUPFAM" id="SSF143243">
    <property type="entry name" value="Nqo5-like"/>
    <property type="match status" value="1"/>
</dbReference>
<dbReference type="Gene3D" id="3.30.460.80">
    <property type="entry name" value="NADH:ubiquinone oxidoreductase, 30kDa subunit"/>
    <property type="match status" value="1"/>
</dbReference>
<comment type="similarity">
    <text evidence="1 5 6">Belongs to the complex I 30 kDa subunit family.</text>
</comment>
<evidence type="ECO:0000256" key="4">
    <source>
        <dbReference type="ARBA" id="ARBA00023075"/>
    </source>
</evidence>
<feature type="domain" description="NADH:ubiquinone oxidoreductase 30kDa subunit" evidence="8">
    <location>
        <begin position="36"/>
        <end position="164"/>
    </location>
</feature>
<keyword evidence="5" id="KW-1003">Cell membrane</keyword>
<dbReference type="PROSITE" id="PS00542">
    <property type="entry name" value="COMPLEX1_30K"/>
    <property type="match status" value="1"/>
</dbReference>
<gene>
    <name evidence="5" type="primary">nuoC</name>
    <name evidence="10" type="ORF">EJP67_00445</name>
    <name evidence="9" type="ORF">GGD71_001563</name>
</gene>
<evidence type="ECO:0000256" key="1">
    <source>
        <dbReference type="ARBA" id="ARBA00007569"/>
    </source>
</evidence>
<comment type="caution">
    <text evidence="10">The sequence shown here is derived from an EMBL/GenBank/DDBJ whole genome shotgun (WGS) entry which is preliminary data.</text>
</comment>
<dbReference type="GO" id="GO:0048038">
    <property type="term" value="F:quinone binding"/>
    <property type="evidence" value="ECO:0007669"/>
    <property type="project" value="UniProtKB-KW"/>
</dbReference>
<proteinExistence type="inferred from homology"/>
<evidence type="ECO:0000256" key="3">
    <source>
        <dbReference type="ARBA" id="ARBA00022719"/>
    </source>
</evidence>
<keyword evidence="4 5" id="KW-0830">Ubiquinone</keyword>
<evidence type="ECO:0000313" key="11">
    <source>
        <dbReference type="Proteomes" id="UP000281118"/>
    </source>
</evidence>
<dbReference type="Proteomes" id="UP000281118">
    <property type="component" value="Unassembled WGS sequence"/>
</dbReference>
<dbReference type="InterPro" id="IPR037232">
    <property type="entry name" value="NADH_quin_OxRdtase_su_C/D-like"/>
</dbReference>
<dbReference type="NCBIfam" id="TIGR01961">
    <property type="entry name" value="NuoC_fam"/>
    <property type="match status" value="1"/>
</dbReference>
<keyword evidence="5 6" id="KW-0520">NAD</keyword>
<comment type="catalytic activity">
    <reaction evidence="5 7">
        <text>a quinone + NADH + 5 H(+)(in) = a quinol + NAD(+) + 4 H(+)(out)</text>
        <dbReference type="Rhea" id="RHEA:57888"/>
        <dbReference type="ChEBI" id="CHEBI:15378"/>
        <dbReference type="ChEBI" id="CHEBI:24646"/>
        <dbReference type="ChEBI" id="CHEBI:57540"/>
        <dbReference type="ChEBI" id="CHEBI:57945"/>
        <dbReference type="ChEBI" id="CHEBI:132124"/>
    </reaction>
</comment>
<organism evidence="10 11">
    <name type="scientific">Variovorax guangxiensis</name>
    <dbReference type="NCBI Taxonomy" id="1775474"/>
    <lineage>
        <taxon>Bacteria</taxon>
        <taxon>Pseudomonadati</taxon>
        <taxon>Pseudomonadota</taxon>
        <taxon>Betaproteobacteria</taxon>
        <taxon>Burkholderiales</taxon>
        <taxon>Comamonadaceae</taxon>
        <taxon>Variovorax</taxon>
    </lineage>
</organism>
<keyword evidence="10" id="KW-0560">Oxidoreductase</keyword>
<keyword evidence="3 5" id="KW-0874">Quinone</keyword>
<name>A0A433MCR8_9BURK</name>
<dbReference type="GO" id="GO:0050136">
    <property type="term" value="F:NADH dehydrogenase (quinone) (non-electrogenic) activity"/>
    <property type="evidence" value="ECO:0007669"/>
    <property type="project" value="UniProtKB-UniRule"/>
</dbReference>
<evidence type="ECO:0000256" key="6">
    <source>
        <dbReference type="RuleBase" id="RU003456"/>
    </source>
</evidence>
<evidence type="ECO:0000259" key="8">
    <source>
        <dbReference type="Pfam" id="PF00329"/>
    </source>
</evidence>
<evidence type="ECO:0000313" key="12">
    <source>
        <dbReference type="Proteomes" id="UP000524450"/>
    </source>
</evidence>
<dbReference type="InterPro" id="IPR020396">
    <property type="entry name" value="NADH_UbQ_OxRdtase_CS"/>
</dbReference>
<dbReference type="EMBL" id="RXFT01000001">
    <property type="protein sequence ID" value="RUR65520.1"/>
    <property type="molecule type" value="Genomic_DNA"/>
</dbReference>
<dbReference type="HAMAP" id="MF_01357">
    <property type="entry name" value="NDH1_NuoC"/>
    <property type="match status" value="1"/>
</dbReference>
<dbReference type="Pfam" id="PF00329">
    <property type="entry name" value="Complex1_30kDa"/>
    <property type="match status" value="1"/>
</dbReference>
<dbReference type="InterPro" id="IPR001268">
    <property type="entry name" value="NADH_UbQ_OxRdtase_30kDa_su"/>
</dbReference>
<reference evidence="9 12" key="2">
    <citation type="submission" date="2020-08" db="EMBL/GenBank/DDBJ databases">
        <title>Genomic Encyclopedia of Type Strains, Phase IV (KMG-V): Genome sequencing to study the core and pangenomes of soil and plant-associated prokaryotes.</title>
        <authorList>
            <person name="Whitman W."/>
        </authorList>
    </citation>
    <scope>NUCLEOTIDE SEQUENCE [LARGE SCALE GENOMIC DNA]</scope>
    <source>
        <strain evidence="9 12">34/80</strain>
    </source>
</reference>
<protein>
    <recommendedName>
        <fullName evidence="5">NADH-quinone oxidoreductase subunit C</fullName>
        <ecNumber evidence="5">7.1.1.-</ecNumber>
    </recommendedName>
    <alternativeName>
        <fullName evidence="5">NADH dehydrogenase I subunit C</fullName>
    </alternativeName>
    <alternativeName>
        <fullName evidence="5">NDH-1 subunit C</fullName>
    </alternativeName>
</protein>
<dbReference type="GO" id="GO:0005886">
    <property type="term" value="C:plasma membrane"/>
    <property type="evidence" value="ECO:0007669"/>
    <property type="project" value="UniProtKB-SubCell"/>
</dbReference>